<dbReference type="Proteomes" id="UP000683000">
    <property type="component" value="Unassembled WGS sequence"/>
</dbReference>
<keyword evidence="6" id="KW-0809">Transit peptide</keyword>
<dbReference type="InterPro" id="IPR029063">
    <property type="entry name" value="SAM-dependent_MTases_sf"/>
</dbReference>
<evidence type="ECO:0000256" key="5">
    <source>
        <dbReference type="ARBA" id="ARBA00022792"/>
    </source>
</evidence>
<evidence type="ECO:0000259" key="10">
    <source>
        <dbReference type="PROSITE" id="PS50222"/>
    </source>
</evidence>
<evidence type="ECO:0000256" key="8">
    <source>
        <dbReference type="ARBA" id="ARBA00023136"/>
    </source>
</evidence>
<keyword evidence="13" id="KW-1185">Reference proteome</keyword>
<dbReference type="AlphaFoldDB" id="A0A8I3AFZ0"/>
<dbReference type="PANTHER" id="PTHR12294:SF1">
    <property type="entry name" value="CALCIUM UPTAKE PROTEIN 1, MITOCHONDRIAL"/>
    <property type="match status" value="1"/>
</dbReference>
<dbReference type="InterPro" id="IPR002048">
    <property type="entry name" value="EF_hand_dom"/>
</dbReference>
<dbReference type="Gene3D" id="1.10.238.10">
    <property type="entry name" value="EF-hand"/>
    <property type="match status" value="2"/>
</dbReference>
<keyword evidence="8" id="KW-0472">Membrane</keyword>
<evidence type="ECO:0000256" key="6">
    <source>
        <dbReference type="ARBA" id="ARBA00022946"/>
    </source>
</evidence>
<evidence type="ECO:0000256" key="4">
    <source>
        <dbReference type="ARBA" id="ARBA00022737"/>
    </source>
</evidence>
<comment type="caution">
    <text evidence="12">The sequence shown here is derived from an EMBL/GenBank/DDBJ whole genome shotgun (WGS) entry which is preliminary data.</text>
</comment>
<dbReference type="PANTHER" id="PTHR12294">
    <property type="entry name" value="EF HAND DOMAIN FAMILY A1,A2-RELATED"/>
    <property type="match status" value="1"/>
</dbReference>
<dbReference type="InterPro" id="IPR039800">
    <property type="entry name" value="MICU1/2/3"/>
</dbReference>
<dbReference type="OrthoDB" id="2161at2759"/>
<reference evidence="12" key="1">
    <citation type="submission" date="2021-03" db="EMBL/GenBank/DDBJ databases">
        <title>Evolutionary innovations through gain and loss of genes in the ectomycorrhizal Boletales.</title>
        <authorList>
            <person name="Wu G."/>
            <person name="Miyauchi S."/>
            <person name="Morin E."/>
            <person name="Yang Z.-L."/>
            <person name="Xu J."/>
            <person name="Martin F.M."/>
        </authorList>
    </citation>
    <scope>NUCLEOTIDE SEQUENCE</scope>
    <source>
        <strain evidence="12">BR01</strain>
    </source>
</reference>
<keyword evidence="5" id="KW-0999">Mitochondrion inner membrane</keyword>
<evidence type="ECO:0000256" key="2">
    <source>
        <dbReference type="ARBA" id="ARBA00004569"/>
    </source>
</evidence>
<sequence>MVHCYCFTRELDLHRAEADIRRRAEANIGAELGNEVMFHKVRSVAPNKDMYCISFRLPREVAHAYRLHHVSVLFLLPSIRCEAQDTPSSLTGSALKSVRNAVSAPENELKRWKRVFDANAKVVINGEKFLDTENFVNAIVPRGDLTKIDRAQFAMLFRVADASKRGLVSWEDFTIFETVLKRPDADYWIAFQYFDVMFSQPTVGSSSIPFDFDSDWVKLYLGKKNGTHVLGYNEFTQLMKGLQGERLRQAFRYLDSDQDGFIRPDQFKQIILEIAGHKLSDAVVERLPTLCTLTLGGRISYSEVVAFHNVVREMDMIERYVIKFVQKKEKWVYEIPTSIIREATVKTKDGRIDQSDFLNHSAASSRYSLFTPMEASIIFHFAGRGNSDKRLALLDFAQLLDPRWRHPHEESEGKTTSDASFLHRLLLSTYSFVQGGQHQWELQVNVTEQVTGIAGALGATIVYPIDMGE</sequence>
<feature type="domain" description="SAM-dependent methyltransferase TRM5/TYW2-type" evidence="11">
    <location>
        <begin position="1"/>
        <end position="59"/>
    </location>
</feature>
<dbReference type="GO" id="GO:0005509">
    <property type="term" value="F:calcium ion binding"/>
    <property type="evidence" value="ECO:0007669"/>
    <property type="project" value="InterPro"/>
</dbReference>
<dbReference type="GO" id="GO:0005758">
    <property type="term" value="C:mitochondrial intermembrane space"/>
    <property type="evidence" value="ECO:0007669"/>
    <property type="project" value="UniProtKB-SubCell"/>
</dbReference>
<dbReference type="EMBL" id="JAGFBS010000002">
    <property type="protein sequence ID" value="KAG6380946.1"/>
    <property type="molecule type" value="Genomic_DNA"/>
</dbReference>
<dbReference type="Gene3D" id="3.40.50.150">
    <property type="entry name" value="Vaccinia Virus protein VP39"/>
    <property type="match status" value="1"/>
</dbReference>
<comment type="subcellular location">
    <subcellularLocation>
        <location evidence="1">Mitochondrion inner membrane</location>
    </subcellularLocation>
    <subcellularLocation>
        <location evidence="2">Mitochondrion intermembrane space</location>
    </subcellularLocation>
</comment>
<keyword evidence="7" id="KW-0496">Mitochondrion</keyword>
<dbReference type="InterPro" id="IPR030382">
    <property type="entry name" value="MeTrfase_TRM5/TYW2"/>
</dbReference>
<accession>A0A8I3AFZ0</accession>
<dbReference type="SUPFAM" id="SSF47473">
    <property type="entry name" value="EF-hand"/>
    <property type="match status" value="1"/>
</dbReference>
<keyword evidence="4" id="KW-0677">Repeat</keyword>
<evidence type="ECO:0000256" key="7">
    <source>
        <dbReference type="ARBA" id="ARBA00023128"/>
    </source>
</evidence>
<dbReference type="InterPro" id="IPR011992">
    <property type="entry name" value="EF-hand-dom_pair"/>
</dbReference>
<comment type="similarity">
    <text evidence="9">Belongs to the MICU1 family. MICU1 subfamily.</text>
</comment>
<dbReference type="GO" id="GO:0051560">
    <property type="term" value="P:mitochondrial calcium ion homeostasis"/>
    <property type="evidence" value="ECO:0007669"/>
    <property type="project" value="TreeGrafter"/>
</dbReference>
<evidence type="ECO:0000259" key="11">
    <source>
        <dbReference type="PROSITE" id="PS51684"/>
    </source>
</evidence>
<evidence type="ECO:0000256" key="3">
    <source>
        <dbReference type="ARBA" id="ARBA00022723"/>
    </source>
</evidence>
<dbReference type="Pfam" id="PF13499">
    <property type="entry name" value="EF-hand_7"/>
    <property type="match status" value="1"/>
</dbReference>
<keyword evidence="3" id="KW-0479">Metal-binding</keyword>
<name>A0A8I3AFZ0_9AGAM</name>
<organism evidence="12 13">
    <name type="scientific">Boletus reticuloceps</name>
    <dbReference type="NCBI Taxonomy" id="495285"/>
    <lineage>
        <taxon>Eukaryota</taxon>
        <taxon>Fungi</taxon>
        <taxon>Dikarya</taxon>
        <taxon>Basidiomycota</taxon>
        <taxon>Agaricomycotina</taxon>
        <taxon>Agaricomycetes</taxon>
        <taxon>Agaricomycetidae</taxon>
        <taxon>Boletales</taxon>
        <taxon>Boletineae</taxon>
        <taxon>Boletaceae</taxon>
        <taxon>Boletoideae</taxon>
        <taxon>Boletus</taxon>
    </lineage>
</organism>
<dbReference type="PROSITE" id="PS51684">
    <property type="entry name" value="SAM_MT_TRM5_TYW2"/>
    <property type="match status" value="1"/>
</dbReference>
<dbReference type="GO" id="GO:1990246">
    <property type="term" value="C:uniplex complex"/>
    <property type="evidence" value="ECO:0007669"/>
    <property type="project" value="TreeGrafter"/>
</dbReference>
<proteinExistence type="inferred from homology"/>
<dbReference type="PROSITE" id="PS50222">
    <property type="entry name" value="EF_HAND_2"/>
    <property type="match status" value="1"/>
</dbReference>
<dbReference type="GO" id="GO:0036444">
    <property type="term" value="P:calcium import into the mitochondrion"/>
    <property type="evidence" value="ECO:0007669"/>
    <property type="project" value="TreeGrafter"/>
</dbReference>
<evidence type="ECO:0000256" key="9">
    <source>
        <dbReference type="ARBA" id="ARBA00038333"/>
    </source>
</evidence>
<gene>
    <name evidence="12" type="ORF">JVT61DRAFT_5339</name>
</gene>
<evidence type="ECO:0000313" key="12">
    <source>
        <dbReference type="EMBL" id="KAG6380946.1"/>
    </source>
</evidence>
<evidence type="ECO:0000256" key="1">
    <source>
        <dbReference type="ARBA" id="ARBA00004273"/>
    </source>
</evidence>
<feature type="domain" description="EF-hand" evidence="10">
    <location>
        <begin position="242"/>
        <end position="277"/>
    </location>
</feature>
<evidence type="ECO:0000313" key="13">
    <source>
        <dbReference type="Proteomes" id="UP000683000"/>
    </source>
</evidence>
<protein>
    <submittedName>
        <fullName evidence="12">Uncharacterized protein</fullName>
    </submittedName>
</protein>